<feature type="compositionally biased region" description="Polar residues" evidence="1">
    <location>
        <begin position="209"/>
        <end position="219"/>
    </location>
</feature>
<dbReference type="AlphaFoldDB" id="A0A2L2TZA9"/>
<dbReference type="EMBL" id="LN649229">
    <property type="protein sequence ID" value="CEI67710.1"/>
    <property type="molecule type" value="Genomic_DNA"/>
</dbReference>
<keyword evidence="3" id="KW-1185">Reference proteome</keyword>
<feature type="region of interest" description="Disordered" evidence="1">
    <location>
        <begin position="209"/>
        <end position="239"/>
    </location>
</feature>
<protein>
    <submittedName>
        <fullName evidence="2">Uncharacterized protein</fullName>
    </submittedName>
</protein>
<evidence type="ECO:0000313" key="3">
    <source>
        <dbReference type="Proteomes" id="UP000245910"/>
    </source>
</evidence>
<evidence type="ECO:0000256" key="1">
    <source>
        <dbReference type="SAM" id="MobiDB-lite"/>
    </source>
</evidence>
<organism evidence="2 3">
    <name type="scientific">Fusarium venenatum</name>
    <dbReference type="NCBI Taxonomy" id="56646"/>
    <lineage>
        <taxon>Eukaryota</taxon>
        <taxon>Fungi</taxon>
        <taxon>Dikarya</taxon>
        <taxon>Ascomycota</taxon>
        <taxon>Pezizomycotina</taxon>
        <taxon>Sordariomycetes</taxon>
        <taxon>Hypocreomycetidae</taxon>
        <taxon>Hypocreales</taxon>
        <taxon>Nectriaceae</taxon>
        <taxon>Fusarium</taxon>
    </lineage>
</organism>
<dbReference type="STRING" id="56646.A0A2L2TZA9"/>
<dbReference type="Proteomes" id="UP000245910">
    <property type="component" value="Chromosome I"/>
</dbReference>
<proteinExistence type="predicted"/>
<accession>A0A2L2TZA9</accession>
<reference evidence="3" key="1">
    <citation type="submission" date="2014-10" db="EMBL/GenBank/DDBJ databases">
        <authorList>
            <person name="King R."/>
        </authorList>
    </citation>
    <scope>NUCLEOTIDE SEQUENCE [LARGE SCALE GENOMIC DNA]</scope>
    <source>
        <strain evidence="3">A3/5</strain>
    </source>
</reference>
<feature type="region of interest" description="Disordered" evidence="1">
    <location>
        <begin position="1"/>
        <end position="27"/>
    </location>
</feature>
<feature type="compositionally biased region" description="Polar residues" evidence="1">
    <location>
        <begin position="60"/>
        <end position="80"/>
    </location>
</feature>
<sequence>MSPNDILHDCSSDSDDNKPPSTPQPSMMIWPPHDIVSMEPTIPHSPLHRATSYANFEQQANGQHAPQQYANRQGTPSNAHQEFHGQPITNYYIGAPTLRRTTTMPCQIYYVPEQGRPGVATMTNTAQPHYQLPKQVEIPPMELPYSILAITASIQSNPSTSSTTSVSSPIGQEYFYEYLPGNKPEYAQGDPQQSIGHYQHPMQYLMSHSEQPVASQTQLIHAPSPDHSPPKPARAQQEQCSNYDLPIEARTIGQLQTYETAVYNPYRPRIEVADSLMQFPNSSIVSL</sequence>
<evidence type="ECO:0000313" key="2">
    <source>
        <dbReference type="EMBL" id="CEI67710.1"/>
    </source>
</evidence>
<name>A0A2L2TZA9_9HYPO</name>
<dbReference type="OrthoDB" id="3437960at2759"/>
<feature type="region of interest" description="Disordered" evidence="1">
    <location>
        <begin position="60"/>
        <end position="83"/>
    </location>
</feature>
<feature type="compositionally biased region" description="Basic and acidic residues" evidence="1">
    <location>
        <begin position="1"/>
        <end position="18"/>
    </location>
</feature>